<dbReference type="Pfam" id="PF05368">
    <property type="entry name" value="NmrA"/>
    <property type="match status" value="1"/>
</dbReference>
<keyword evidence="3" id="KW-1185">Reference proteome</keyword>
<dbReference type="InterPro" id="IPR036291">
    <property type="entry name" value="NAD(P)-bd_dom_sf"/>
</dbReference>
<dbReference type="SUPFAM" id="SSF51735">
    <property type="entry name" value="NAD(P)-binding Rossmann-fold domains"/>
    <property type="match status" value="1"/>
</dbReference>
<dbReference type="InterPro" id="IPR051604">
    <property type="entry name" value="Ergot_Alk_Oxidoreductase"/>
</dbReference>
<dbReference type="EMBL" id="CP025430">
    <property type="protein sequence ID" value="AUH64848.1"/>
    <property type="molecule type" value="Genomic_DNA"/>
</dbReference>
<dbReference type="Gene3D" id="3.40.50.720">
    <property type="entry name" value="NAD(P)-binding Rossmann-like Domain"/>
    <property type="match status" value="1"/>
</dbReference>
<gene>
    <name evidence="2" type="ORF">CX676_12265</name>
</gene>
<dbReference type="OrthoDB" id="7771794at2"/>
<dbReference type="PANTHER" id="PTHR43162">
    <property type="match status" value="1"/>
</dbReference>
<organism evidence="2 3">
    <name type="scientific">Paracoccus zhejiangensis</name>
    <dbReference type="NCBI Taxonomy" id="1077935"/>
    <lineage>
        <taxon>Bacteria</taxon>
        <taxon>Pseudomonadati</taxon>
        <taxon>Pseudomonadota</taxon>
        <taxon>Alphaproteobacteria</taxon>
        <taxon>Rhodobacterales</taxon>
        <taxon>Paracoccaceae</taxon>
        <taxon>Paracoccus</taxon>
    </lineage>
</organism>
<reference evidence="2 3" key="1">
    <citation type="journal article" date="2013" name="Antonie Van Leeuwenhoek">
        <title>Paracoccus zhejiangensis sp. nov., isolated from activated sludge in wastewater-treatment system.</title>
        <authorList>
            <person name="Wu Z.G."/>
            <person name="Zhang D.F."/>
            <person name="Liu Y.L."/>
            <person name="Wang F."/>
            <person name="Jiang X."/>
            <person name="Li C."/>
            <person name="Li S.P."/>
            <person name="Hong Q."/>
            <person name="Li W.J."/>
        </authorList>
    </citation>
    <scope>NUCLEOTIDE SEQUENCE [LARGE SCALE GENOMIC DNA]</scope>
    <source>
        <strain evidence="2 3">J6</strain>
    </source>
</reference>
<dbReference type="Proteomes" id="UP000234530">
    <property type="component" value="Chromosome"/>
</dbReference>
<dbReference type="PANTHER" id="PTHR43162:SF1">
    <property type="entry name" value="PRESTALK A DIFFERENTIATION PROTEIN A"/>
    <property type="match status" value="1"/>
</dbReference>
<proteinExistence type="predicted"/>
<accession>A0A2H5EZW5</accession>
<dbReference type="Gene3D" id="3.90.25.10">
    <property type="entry name" value="UDP-galactose 4-epimerase, domain 1"/>
    <property type="match status" value="1"/>
</dbReference>
<evidence type="ECO:0000313" key="3">
    <source>
        <dbReference type="Proteomes" id="UP000234530"/>
    </source>
</evidence>
<name>A0A2H5EZW5_9RHOB</name>
<sequence length="282" mass="28853">MFVVMGASGRVGGAVLKALSEAGQPVRALCRTPRAEPVPGVDWVSVDALDQQALTRAFEGASAAFVMNPVAPDANDVDEQAARLSASVAGALRAARLPYAVALSSQGAHLPRGTGIVATLNGFETALRGAGLPMTFLRPAYFMESWLPAAMMAAGTGEMPAFLAPLDRAIDCVSAQDVGRAAAGYLMNPRPGIVNLTGPRRYSEADAAAILSRHSGRRVTALPVPGSDIAAAHEAAGLGASFSAGIAGMYAALNDTGIPFETEGAEWSHQPTTLETVLAAAA</sequence>
<dbReference type="InterPro" id="IPR008030">
    <property type="entry name" value="NmrA-like"/>
</dbReference>
<dbReference type="RefSeq" id="WP_101752877.1">
    <property type="nucleotide sequence ID" value="NZ_CP025430.1"/>
</dbReference>
<evidence type="ECO:0000259" key="1">
    <source>
        <dbReference type="Pfam" id="PF05368"/>
    </source>
</evidence>
<dbReference type="AlphaFoldDB" id="A0A2H5EZW5"/>
<protein>
    <recommendedName>
        <fullName evidence="1">NmrA-like domain-containing protein</fullName>
    </recommendedName>
</protein>
<feature type="domain" description="NmrA-like" evidence="1">
    <location>
        <begin position="3"/>
        <end position="231"/>
    </location>
</feature>
<evidence type="ECO:0000313" key="2">
    <source>
        <dbReference type="EMBL" id="AUH64848.1"/>
    </source>
</evidence>
<dbReference type="KEGG" id="pzh:CX676_12265"/>